<evidence type="ECO:0000256" key="1">
    <source>
        <dbReference type="ARBA" id="ARBA00001974"/>
    </source>
</evidence>
<dbReference type="InterPro" id="IPR006094">
    <property type="entry name" value="Oxid_FAD_bind_N"/>
</dbReference>
<accession>A0A1I2IZ80</accession>
<keyword evidence="3" id="KW-0285">Flavoprotein</keyword>
<dbReference type="Gene3D" id="3.30.43.10">
    <property type="entry name" value="Uridine Diphospho-n-acetylenolpyruvylglucosamine Reductase, domain 2"/>
    <property type="match status" value="1"/>
</dbReference>
<dbReference type="InterPro" id="IPR006093">
    <property type="entry name" value="Oxy_OxRdtase_FAD_BS"/>
</dbReference>
<dbReference type="InterPro" id="IPR012951">
    <property type="entry name" value="BBE"/>
</dbReference>
<dbReference type="STRING" id="380248.SAMN05216251_115128"/>
<evidence type="ECO:0000256" key="3">
    <source>
        <dbReference type="ARBA" id="ARBA00022630"/>
    </source>
</evidence>
<dbReference type="InterPro" id="IPR050416">
    <property type="entry name" value="FAD-linked_Oxidoreductase"/>
</dbReference>
<name>A0A1I2IZ80_9ACTN</name>
<dbReference type="Gene3D" id="3.40.462.20">
    <property type="match status" value="1"/>
</dbReference>
<keyword evidence="4" id="KW-0274">FAD</keyword>
<evidence type="ECO:0000256" key="2">
    <source>
        <dbReference type="ARBA" id="ARBA00005466"/>
    </source>
</evidence>
<feature type="domain" description="FAD-binding PCMH-type" evidence="6">
    <location>
        <begin position="46"/>
        <end position="215"/>
    </location>
</feature>
<dbReference type="InterPro" id="IPR036318">
    <property type="entry name" value="FAD-bd_PCMH-like_sf"/>
</dbReference>
<reference evidence="7 8" key="1">
    <citation type="submission" date="2016-10" db="EMBL/GenBank/DDBJ databases">
        <authorList>
            <person name="de Groot N.N."/>
        </authorList>
    </citation>
    <scope>NUCLEOTIDE SEQUENCE [LARGE SCALE GENOMIC DNA]</scope>
    <source>
        <strain evidence="7 8">CGMCC 4.3510</strain>
    </source>
</reference>
<dbReference type="InterPro" id="IPR016167">
    <property type="entry name" value="FAD-bd_PCMH_sub1"/>
</dbReference>
<comment type="similarity">
    <text evidence="2">Belongs to the oxygen-dependent FAD-linked oxidoreductase family.</text>
</comment>
<dbReference type="PROSITE" id="PS00862">
    <property type="entry name" value="OX2_COVAL_FAD"/>
    <property type="match status" value="1"/>
</dbReference>
<keyword evidence="5" id="KW-0560">Oxidoreductase</keyword>
<evidence type="ECO:0000256" key="4">
    <source>
        <dbReference type="ARBA" id="ARBA00022827"/>
    </source>
</evidence>
<dbReference type="PROSITE" id="PS51387">
    <property type="entry name" value="FAD_PCMH"/>
    <property type="match status" value="1"/>
</dbReference>
<dbReference type="AlphaFoldDB" id="A0A1I2IZ80"/>
<keyword evidence="8" id="KW-1185">Reference proteome</keyword>
<gene>
    <name evidence="7" type="ORF">SAMN05216251_115128</name>
</gene>
<dbReference type="EMBL" id="FONG01000015">
    <property type="protein sequence ID" value="SFF47584.1"/>
    <property type="molecule type" value="Genomic_DNA"/>
</dbReference>
<evidence type="ECO:0000313" key="8">
    <source>
        <dbReference type="Proteomes" id="UP000199323"/>
    </source>
</evidence>
<dbReference type="RefSeq" id="WP_093715748.1">
    <property type="nucleotide sequence ID" value="NZ_FONG01000015.1"/>
</dbReference>
<comment type="cofactor">
    <cofactor evidence="1">
        <name>FAD</name>
        <dbReference type="ChEBI" id="CHEBI:57692"/>
    </cofactor>
</comment>
<evidence type="ECO:0000313" key="7">
    <source>
        <dbReference type="EMBL" id="SFF47584.1"/>
    </source>
</evidence>
<dbReference type="SUPFAM" id="SSF56176">
    <property type="entry name" value="FAD-binding/transporter-associated domain-like"/>
    <property type="match status" value="1"/>
</dbReference>
<protein>
    <submittedName>
        <fullName evidence="7">FAD/FMN-containing dehydrogenase</fullName>
    </submittedName>
</protein>
<organism evidence="7 8">
    <name type="scientific">Actinacidiphila alni</name>
    <dbReference type="NCBI Taxonomy" id="380248"/>
    <lineage>
        <taxon>Bacteria</taxon>
        <taxon>Bacillati</taxon>
        <taxon>Actinomycetota</taxon>
        <taxon>Actinomycetes</taxon>
        <taxon>Kitasatosporales</taxon>
        <taxon>Streptomycetaceae</taxon>
        <taxon>Actinacidiphila</taxon>
    </lineage>
</organism>
<dbReference type="Gene3D" id="3.30.465.10">
    <property type="match status" value="1"/>
</dbReference>
<proteinExistence type="inferred from homology"/>
<evidence type="ECO:0000256" key="5">
    <source>
        <dbReference type="ARBA" id="ARBA00023002"/>
    </source>
</evidence>
<dbReference type="PANTHER" id="PTHR42973:SF39">
    <property type="entry name" value="FAD-BINDING PCMH-TYPE DOMAIN-CONTAINING PROTEIN"/>
    <property type="match status" value="1"/>
</dbReference>
<dbReference type="OrthoDB" id="9775082at2"/>
<dbReference type="GO" id="GO:0016491">
    <property type="term" value="F:oxidoreductase activity"/>
    <property type="evidence" value="ECO:0007669"/>
    <property type="project" value="UniProtKB-KW"/>
</dbReference>
<dbReference type="Pfam" id="PF08031">
    <property type="entry name" value="BBE"/>
    <property type="match status" value="1"/>
</dbReference>
<dbReference type="Proteomes" id="UP000199323">
    <property type="component" value="Unassembled WGS sequence"/>
</dbReference>
<sequence length="469" mass="49015">MDSTLSLRTRLSLQDRDQLAQQVRGPVLLPDDEGYAQECAVFNLATALSPSIVVGATSAADVQAAVAVAARLGLPVAVKSTGHQVVTPAHGSLLITTHRMNAVAVDAGRRTARVAAGAVWQQVIDQAVPLGLAPVSGSMPGVGVVGYTLGGGLSPVFGRSHGYAADQVLALEIVTADGELRRVTPESDAELFRSVLGCKGNFGVVTALEFALVPQNRFYGGCLLFPGDNLADIVHLWREWIAAAPEEMSSSLAVQRFPDIPEVPEPLRGAFVTAVRIGYTGSAEEGERLVAPLRAVAPVLADGVEELSYAAAAAIHRDPDTPFPYHDRTLSLASFPAEAADAFVTATGPGSDCPLVSAEIRALGGALSRPPAVDNVVPGRGAAFLVFAGGVGGADTAPVMRAALSGLADALEPWADPRTDANFLSPEQIDGPDAIERWYGPENHARLVAAKKVWDPTNMFRDNYNIAPS</sequence>
<dbReference type="InterPro" id="IPR016166">
    <property type="entry name" value="FAD-bd_PCMH"/>
</dbReference>
<dbReference type="InterPro" id="IPR016169">
    <property type="entry name" value="FAD-bd_PCMH_sub2"/>
</dbReference>
<evidence type="ECO:0000259" key="6">
    <source>
        <dbReference type="PROSITE" id="PS51387"/>
    </source>
</evidence>
<dbReference type="PANTHER" id="PTHR42973">
    <property type="entry name" value="BINDING OXIDOREDUCTASE, PUTATIVE (AFU_ORTHOLOGUE AFUA_1G17690)-RELATED"/>
    <property type="match status" value="1"/>
</dbReference>
<dbReference type="Pfam" id="PF01565">
    <property type="entry name" value="FAD_binding_4"/>
    <property type="match status" value="1"/>
</dbReference>
<dbReference type="GO" id="GO:0071949">
    <property type="term" value="F:FAD binding"/>
    <property type="evidence" value="ECO:0007669"/>
    <property type="project" value="InterPro"/>
</dbReference>